<keyword evidence="3" id="KW-1185">Reference proteome</keyword>
<dbReference type="SMART" id="SM01058">
    <property type="entry name" value="CarD_TRCF"/>
    <property type="match status" value="1"/>
</dbReference>
<name>A0A1R4IJH0_9MICO</name>
<dbReference type="Gene3D" id="2.40.10.170">
    <property type="match status" value="1"/>
</dbReference>
<protein>
    <submittedName>
        <fullName evidence="2">CarD-like transcriptional regulator</fullName>
    </submittedName>
</protein>
<dbReference type="RefSeq" id="WP_087136042.1">
    <property type="nucleotide sequence ID" value="NZ_FUKR01000013.1"/>
</dbReference>
<organism evidence="2 3">
    <name type="scientific">Mycetocola reblochoni REB411</name>
    <dbReference type="NCBI Taxonomy" id="1255698"/>
    <lineage>
        <taxon>Bacteria</taxon>
        <taxon>Bacillati</taxon>
        <taxon>Actinomycetota</taxon>
        <taxon>Actinomycetes</taxon>
        <taxon>Micrococcales</taxon>
        <taxon>Microbacteriaceae</taxon>
        <taxon>Mycetocola</taxon>
    </lineage>
</organism>
<feature type="domain" description="CarD-like/TRCF RNAP-interacting" evidence="1">
    <location>
        <begin position="2"/>
        <end position="112"/>
    </location>
</feature>
<dbReference type="InterPro" id="IPR036101">
    <property type="entry name" value="CarD-like/TRCF_RID_sf"/>
</dbReference>
<dbReference type="InterPro" id="IPR052531">
    <property type="entry name" value="CarD-like_regulator"/>
</dbReference>
<accession>A0A1R4IJH0</accession>
<dbReference type="InterPro" id="IPR048792">
    <property type="entry name" value="CarD_C"/>
</dbReference>
<gene>
    <name evidence="2" type="ORF">FM119_02095</name>
</gene>
<dbReference type="SUPFAM" id="SSF141259">
    <property type="entry name" value="CarD-like"/>
    <property type="match status" value="1"/>
</dbReference>
<evidence type="ECO:0000313" key="2">
    <source>
        <dbReference type="EMBL" id="SJN19947.1"/>
    </source>
</evidence>
<dbReference type="Pfam" id="PF21095">
    <property type="entry name" value="CarD_C"/>
    <property type="match status" value="1"/>
</dbReference>
<dbReference type="PANTHER" id="PTHR38447:SF1">
    <property type="entry name" value="RNA POLYMERASE-BINDING TRANSCRIPTION FACTOR CARD"/>
    <property type="match status" value="1"/>
</dbReference>
<dbReference type="InterPro" id="IPR042215">
    <property type="entry name" value="CarD-like_C"/>
</dbReference>
<dbReference type="PANTHER" id="PTHR38447">
    <property type="entry name" value="TRANSCRIPTION FACTOR YDEB-RELATED"/>
    <property type="match status" value="1"/>
</dbReference>
<dbReference type="InterPro" id="IPR003711">
    <property type="entry name" value="CarD-like/TRCF_RID"/>
</dbReference>
<reference evidence="3" key="1">
    <citation type="submission" date="2017-02" db="EMBL/GenBank/DDBJ databases">
        <authorList>
            <person name="Dridi B."/>
        </authorList>
    </citation>
    <scope>NUCLEOTIDE SEQUENCE [LARGE SCALE GENOMIC DNA]</scope>
    <source>
        <strain evidence="3">EB411</strain>
    </source>
</reference>
<sequence length="168" mass="18722">MKFEVGETLVYPHHGAVTITAIDVRQIKGVEKRYMKLHVHANDLTIQLPVDNVELVGVRDVIDADGVKAVYEVLNEEFVEEPGNWSRRFKANQEKMASGSVYRISEVVRDLWRRDQEKSVSAGEKRMLDKAKQVLVSELALAQSITDEEAASRLDEVLVGSTSTVAAG</sequence>
<evidence type="ECO:0000259" key="1">
    <source>
        <dbReference type="SMART" id="SM01058"/>
    </source>
</evidence>
<dbReference type="Proteomes" id="UP000196778">
    <property type="component" value="Unassembled WGS sequence"/>
</dbReference>
<proteinExistence type="predicted"/>
<dbReference type="Pfam" id="PF02559">
    <property type="entry name" value="CarD_TRCF_RID"/>
    <property type="match status" value="1"/>
</dbReference>
<dbReference type="OrthoDB" id="9786074at2"/>
<dbReference type="GO" id="GO:0009303">
    <property type="term" value="P:rRNA transcription"/>
    <property type="evidence" value="ECO:0007669"/>
    <property type="project" value="TreeGrafter"/>
</dbReference>
<evidence type="ECO:0000313" key="3">
    <source>
        <dbReference type="Proteomes" id="UP000196778"/>
    </source>
</evidence>
<dbReference type="Gene3D" id="1.20.58.1290">
    <property type="entry name" value="CarD-like, C-terminal domain"/>
    <property type="match status" value="1"/>
</dbReference>
<dbReference type="AlphaFoldDB" id="A0A1R4IJH0"/>
<dbReference type="EMBL" id="FUKR01000013">
    <property type="protein sequence ID" value="SJN19947.1"/>
    <property type="molecule type" value="Genomic_DNA"/>
</dbReference>